<organism evidence="2 3">
    <name type="scientific">Virgibacillus litoralis</name>
    <dbReference type="NCBI Taxonomy" id="578221"/>
    <lineage>
        <taxon>Bacteria</taxon>
        <taxon>Bacillati</taxon>
        <taxon>Bacillota</taxon>
        <taxon>Bacilli</taxon>
        <taxon>Bacillales</taxon>
        <taxon>Bacillaceae</taxon>
        <taxon>Virgibacillus</taxon>
    </lineage>
</organism>
<evidence type="ECO:0000313" key="2">
    <source>
        <dbReference type="EMBL" id="MBP1947481.1"/>
    </source>
</evidence>
<protein>
    <recommendedName>
        <fullName evidence="4">DUF2812 domain-containing protein</fullName>
    </recommendedName>
</protein>
<keyword evidence="1" id="KW-0472">Membrane</keyword>
<keyword evidence="1" id="KW-0812">Transmembrane</keyword>
<evidence type="ECO:0000313" key="3">
    <source>
        <dbReference type="Proteomes" id="UP001519328"/>
    </source>
</evidence>
<feature type="transmembrane region" description="Helical" evidence="1">
    <location>
        <begin position="140"/>
        <end position="162"/>
    </location>
</feature>
<gene>
    <name evidence="2" type="ORF">J2Z82_000404</name>
</gene>
<accession>A0ABS4H9A4</accession>
<evidence type="ECO:0000256" key="1">
    <source>
        <dbReference type="SAM" id="Phobius"/>
    </source>
</evidence>
<keyword evidence="1" id="KW-1133">Transmembrane helix</keyword>
<sequence length="187" mass="22438">MSNKFLDQFYTIDSDSGDYIIEINLENYDDIFNTWDSSVYNIRDLDSSLKSFLEECSHDIKSQKNIKLRFNMQKQERNIDMEKNIEKGIRNYFNYVLYTTKRDFSNIRGRVFLYIIISVLFTTLSFYLQISDNEKVINEIISLSVTVGGWVFLWEAFSLIFIQSSDLWKKRKQYKRILSAPIVYRYH</sequence>
<comment type="caution">
    <text evidence="2">The sequence shown here is derived from an EMBL/GenBank/DDBJ whole genome shotgun (WGS) entry which is preliminary data.</text>
</comment>
<name>A0ABS4H9A4_9BACI</name>
<dbReference type="RefSeq" id="WP_209479096.1">
    <property type="nucleotide sequence ID" value="NZ_JAGGKK010000001.1"/>
</dbReference>
<dbReference type="EMBL" id="JAGGKK010000001">
    <property type="protein sequence ID" value="MBP1947481.1"/>
    <property type="molecule type" value="Genomic_DNA"/>
</dbReference>
<dbReference type="Proteomes" id="UP001519328">
    <property type="component" value="Unassembled WGS sequence"/>
</dbReference>
<evidence type="ECO:0008006" key="4">
    <source>
        <dbReference type="Google" id="ProtNLM"/>
    </source>
</evidence>
<feature type="transmembrane region" description="Helical" evidence="1">
    <location>
        <begin position="111"/>
        <end position="128"/>
    </location>
</feature>
<proteinExistence type="predicted"/>
<keyword evidence="3" id="KW-1185">Reference proteome</keyword>
<reference evidence="2 3" key="1">
    <citation type="submission" date="2021-03" db="EMBL/GenBank/DDBJ databases">
        <title>Genomic Encyclopedia of Type Strains, Phase IV (KMG-IV): sequencing the most valuable type-strain genomes for metagenomic binning, comparative biology and taxonomic classification.</title>
        <authorList>
            <person name="Goeker M."/>
        </authorList>
    </citation>
    <scope>NUCLEOTIDE SEQUENCE [LARGE SCALE GENOMIC DNA]</scope>
    <source>
        <strain evidence="2 3">DSM 21085</strain>
    </source>
</reference>